<evidence type="ECO:0000313" key="1">
    <source>
        <dbReference type="Proteomes" id="UP000038045"/>
    </source>
</evidence>
<accession>A0A0N4ZUB3</accession>
<dbReference type="WBParaSite" id="PTRK_0001217600.1">
    <property type="protein sequence ID" value="PTRK_0001217600.1"/>
    <property type="gene ID" value="PTRK_0001217600"/>
</dbReference>
<keyword evidence="1" id="KW-1185">Reference proteome</keyword>
<dbReference type="AlphaFoldDB" id="A0A0N4ZUB3"/>
<name>A0A0N4ZUB3_PARTI</name>
<protein>
    <submittedName>
        <fullName evidence="2">Restriction endonuclease</fullName>
    </submittedName>
</protein>
<reference evidence="2" key="1">
    <citation type="submission" date="2017-02" db="UniProtKB">
        <authorList>
            <consortium name="WormBaseParasite"/>
        </authorList>
    </citation>
    <scope>IDENTIFICATION</scope>
</reference>
<proteinExistence type="predicted"/>
<dbReference type="Proteomes" id="UP000038045">
    <property type="component" value="Unplaced"/>
</dbReference>
<sequence>MFKHTLTDYVSEGSTKEEILIKYIANEKYNVIPEKILPNENIIETLRKYEHDGTEITLQELYDVKKKFPLYSEEREIIGKFVKKKFFDTIILKVSKFFKLSEIPKDKLEYLIADIFGMDDKSFKLSTRLSIREIVAYGIKKGYLQNIH</sequence>
<organism evidence="1 2">
    <name type="scientific">Parastrongyloides trichosuri</name>
    <name type="common">Possum-specific nematode worm</name>
    <dbReference type="NCBI Taxonomy" id="131310"/>
    <lineage>
        <taxon>Eukaryota</taxon>
        <taxon>Metazoa</taxon>
        <taxon>Ecdysozoa</taxon>
        <taxon>Nematoda</taxon>
        <taxon>Chromadorea</taxon>
        <taxon>Rhabditida</taxon>
        <taxon>Tylenchina</taxon>
        <taxon>Panagrolaimomorpha</taxon>
        <taxon>Strongyloidoidea</taxon>
        <taxon>Strongyloididae</taxon>
        <taxon>Parastrongyloides</taxon>
    </lineage>
</organism>
<evidence type="ECO:0000313" key="2">
    <source>
        <dbReference type="WBParaSite" id="PTRK_0001217600.1"/>
    </source>
</evidence>